<dbReference type="Proteomes" id="UP000254720">
    <property type="component" value="Unassembled WGS sequence"/>
</dbReference>
<gene>
    <name evidence="1" type="ORF">C8D86_11623</name>
</gene>
<dbReference type="InterPro" id="IPR013368">
    <property type="entry name" value="YecD_YerC"/>
</dbReference>
<reference evidence="1 2" key="1">
    <citation type="submission" date="2018-07" db="EMBL/GenBank/DDBJ databases">
        <title>Genomic Encyclopedia of Type Strains, Phase IV (KMG-IV): sequencing the most valuable type-strain genomes for metagenomic binning, comparative biology and taxonomic classification.</title>
        <authorList>
            <person name="Goeker M."/>
        </authorList>
    </citation>
    <scope>NUCLEOTIDE SEQUENCE [LARGE SCALE GENOMIC DNA]</scope>
    <source>
        <strain evidence="1 2">DSM 16500</strain>
    </source>
</reference>
<dbReference type="PIRSF" id="PIRSF012508">
    <property type="entry name" value="YerC"/>
    <property type="match status" value="1"/>
</dbReference>
<proteinExistence type="predicted"/>
<comment type="caution">
    <text evidence="1">The sequence shown here is derived from an EMBL/GenBank/DDBJ whole genome shotgun (WGS) entry which is preliminary data.</text>
</comment>
<dbReference type="InterPro" id="IPR000831">
    <property type="entry name" value="Trp_repress"/>
</dbReference>
<organism evidence="1 2">
    <name type="scientific">Aquicella lusitana</name>
    <dbReference type="NCBI Taxonomy" id="254246"/>
    <lineage>
        <taxon>Bacteria</taxon>
        <taxon>Pseudomonadati</taxon>
        <taxon>Pseudomonadota</taxon>
        <taxon>Gammaproteobacteria</taxon>
        <taxon>Legionellales</taxon>
        <taxon>Coxiellaceae</taxon>
        <taxon>Aquicella</taxon>
    </lineage>
</organism>
<dbReference type="PANTHER" id="PTHR40080:SF1">
    <property type="entry name" value="TRPR-LIKE PROTEIN YERC_YECD"/>
    <property type="match status" value="1"/>
</dbReference>
<dbReference type="GO" id="GO:0003700">
    <property type="term" value="F:DNA-binding transcription factor activity"/>
    <property type="evidence" value="ECO:0007669"/>
    <property type="project" value="InterPro"/>
</dbReference>
<dbReference type="RefSeq" id="WP_114834748.1">
    <property type="nucleotide sequence ID" value="NZ_LR699115.1"/>
</dbReference>
<dbReference type="InterPro" id="IPR038116">
    <property type="entry name" value="TrpR-like_sf"/>
</dbReference>
<dbReference type="Gene3D" id="1.10.1270.10">
    <property type="entry name" value="TrpR-like"/>
    <property type="match status" value="1"/>
</dbReference>
<protein>
    <submittedName>
        <fullName evidence="1">Trp operon repressor family</fullName>
    </submittedName>
</protein>
<dbReference type="Pfam" id="PF01371">
    <property type="entry name" value="Trp_repressor"/>
    <property type="match status" value="1"/>
</dbReference>
<dbReference type="InterPro" id="IPR010921">
    <property type="entry name" value="Trp_repressor/repl_initiator"/>
</dbReference>
<dbReference type="AlphaFoldDB" id="A0A370GG33"/>
<name>A0A370GG33_9COXI</name>
<dbReference type="GO" id="GO:0043565">
    <property type="term" value="F:sequence-specific DNA binding"/>
    <property type="evidence" value="ECO:0007669"/>
    <property type="project" value="InterPro"/>
</dbReference>
<keyword evidence="2" id="KW-1185">Reference proteome</keyword>
<evidence type="ECO:0000313" key="1">
    <source>
        <dbReference type="EMBL" id="RDI42069.1"/>
    </source>
</evidence>
<dbReference type="NCBIfam" id="TIGR02531">
    <property type="entry name" value="yecD_yerC"/>
    <property type="match status" value="1"/>
</dbReference>
<dbReference type="SUPFAM" id="SSF48295">
    <property type="entry name" value="TrpR-like"/>
    <property type="match status" value="1"/>
</dbReference>
<dbReference type="EMBL" id="QQAX01000016">
    <property type="protein sequence ID" value="RDI42069.1"/>
    <property type="molecule type" value="Genomic_DNA"/>
</dbReference>
<dbReference type="PANTHER" id="PTHR40080">
    <property type="entry name" value="LMO1763 PROTEIN"/>
    <property type="match status" value="1"/>
</dbReference>
<sequence>MKISKINQVLEQELYEAVAAVRSAEEAKKFFQDLCTPAEIQAMADRWHVVPLVKAGKSYRQIYNETGVSVTTIGRVARCLMLGEGGYNLVHERLEKK</sequence>
<accession>A0A370GG33</accession>
<dbReference type="OrthoDB" id="2621539at2"/>
<evidence type="ECO:0000313" key="2">
    <source>
        <dbReference type="Proteomes" id="UP000254720"/>
    </source>
</evidence>